<evidence type="ECO:0000256" key="2">
    <source>
        <dbReference type="SAM" id="SignalP"/>
    </source>
</evidence>
<reference evidence="3" key="1">
    <citation type="submission" date="2022-12" db="EMBL/GenBank/DDBJ databases">
        <authorList>
            <person name="Petersen C."/>
        </authorList>
    </citation>
    <scope>NUCLEOTIDE SEQUENCE</scope>
    <source>
        <strain evidence="3">IBT 16125</strain>
    </source>
</reference>
<feature type="chain" id="PRO_5042210847" evidence="2">
    <location>
        <begin position="17"/>
        <end position="72"/>
    </location>
</feature>
<sequence length="72" mass="7325">MVAALLRIPLAVAAWAKESPAALVLGAGRMAPDSAMSPMFSRKEVSLNVLALGTGGSKRKGNIPPPPSAAQE</sequence>
<evidence type="ECO:0000256" key="1">
    <source>
        <dbReference type="SAM" id="MobiDB-lite"/>
    </source>
</evidence>
<protein>
    <submittedName>
        <fullName evidence="3">Uncharacterized protein</fullName>
    </submittedName>
</protein>
<evidence type="ECO:0000313" key="3">
    <source>
        <dbReference type="EMBL" id="KAJ5453957.1"/>
    </source>
</evidence>
<gene>
    <name evidence="3" type="ORF">N7458_004913</name>
</gene>
<proteinExistence type="predicted"/>
<name>A0AAD6G3V3_9EURO</name>
<feature type="compositionally biased region" description="Pro residues" evidence="1">
    <location>
        <begin position="63"/>
        <end position="72"/>
    </location>
</feature>
<keyword evidence="2" id="KW-0732">Signal</keyword>
<dbReference type="RefSeq" id="XP_056766913.1">
    <property type="nucleotide sequence ID" value="XM_056908295.1"/>
</dbReference>
<accession>A0AAD6G3V3</accession>
<keyword evidence="4" id="KW-1185">Reference proteome</keyword>
<dbReference type="AlphaFoldDB" id="A0AAD6G3V3"/>
<feature type="region of interest" description="Disordered" evidence="1">
    <location>
        <begin position="53"/>
        <end position="72"/>
    </location>
</feature>
<reference evidence="3" key="2">
    <citation type="journal article" date="2023" name="IMA Fungus">
        <title>Comparative genomic study of the Penicillium genus elucidates a diverse pangenome and 15 lateral gene transfer events.</title>
        <authorList>
            <person name="Petersen C."/>
            <person name="Sorensen T."/>
            <person name="Nielsen M.R."/>
            <person name="Sondergaard T.E."/>
            <person name="Sorensen J.L."/>
            <person name="Fitzpatrick D.A."/>
            <person name="Frisvad J.C."/>
            <person name="Nielsen K.L."/>
        </authorList>
    </citation>
    <scope>NUCLEOTIDE SEQUENCE</scope>
    <source>
        <strain evidence="3">IBT 16125</strain>
    </source>
</reference>
<dbReference type="Proteomes" id="UP001213681">
    <property type="component" value="Unassembled WGS sequence"/>
</dbReference>
<feature type="signal peptide" evidence="2">
    <location>
        <begin position="1"/>
        <end position="16"/>
    </location>
</feature>
<dbReference type="EMBL" id="JAPVEA010000005">
    <property type="protein sequence ID" value="KAJ5453957.1"/>
    <property type="molecule type" value="Genomic_DNA"/>
</dbReference>
<evidence type="ECO:0000313" key="4">
    <source>
        <dbReference type="Proteomes" id="UP001213681"/>
    </source>
</evidence>
<dbReference type="GeneID" id="81598538"/>
<organism evidence="3 4">
    <name type="scientific">Penicillium daleae</name>
    <dbReference type="NCBI Taxonomy" id="63821"/>
    <lineage>
        <taxon>Eukaryota</taxon>
        <taxon>Fungi</taxon>
        <taxon>Dikarya</taxon>
        <taxon>Ascomycota</taxon>
        <taxon>Pezizomycotina</taxon>
        <taxon>Eurotiomycetes</taxon>
        <taxon>Eurotiomycetidae</taxon>
        <taxon>Eurotiales</taxon>
        <taxon>Aspergillaceae</taxon>
        <taxon>Penicillium</taxon>
    </lineage>
</organism>
<comment type="caution">
    <text evidence="3">The sequence shown here is derived from an EMBL/GenBank/DDBJ whole genome shotgun (WGS) entry which is preliminary data.</text>
</comment>